<feature type="compositionally biased region" description="Polar residues" evidence="1">
    <location>
        <begin position="47"/>
        <end position="56"/>
    </location>
</feature>
<protein>
    <submittedName>
        <fullName evidence="2">Uncharacterized protein</fullName>
    </submittedName>
</protein>
<dbReference type="Proteomes" id="UP001187315">
    <property type="component" value="Unassembled WGS sequence"/>
</dbReference>
<proteinExistence type="predicted"/>
<feature type="region of interest" description="Disordered" evidence="1">
    <location>
        <begin position="1"/>
        <end position="75"/>
    </location>
</feature>
<accession>A0AA88MAC8</accession>
<evidence type="ECO:0000313" key="3">
    <source>
        <dbReference type="Proteomes" id="UP001187315"/>
    </source>
</evidence>
<dbReference type="AlphaFoldDB" id="A0AA88MAC8"/>
<evidence type="ECO:0000256" key="1">
    <source>
        <dbReference type="SAM" id="MobiDB-lite"/>
    </source>
</evidence>
<keyword evidence="3" id="KW-1185">Reference proteome</keyword>
<dbReference type="EMBL" id="JAVHJS010000017">
    <property type="protein sequence ID" value="KAK2831813.1"/>
    <property type="molecule type" value="Genomic_DNA"/>
</dbReference>
<evidence type="ECO:0000313" key="2">
    <source>
        <dbReference type="EMBL" id="KAK2831813.1"/>
    </source>
</evidence>
<reference evidence="2" key="1">
    <citation type="submission" date="2023-08" db="EMBL/GenBank/DDBJ databases">
        <title>Pelteobagrus vachellii genome.</title>
        <authorList>
            <person name="Liu H."/>
        </authorList>
    </citation>
    <scope>NUCLEOTIDE SEQUENCE</scope>
    <source>
        <strain evidence="2">PRFRI_2022a</strain>
        <tissue evidence="2">Muscle</tissue>
    </source>
</reference>
<comment type="caution">
    <text evidence="2">The sequence shown here is derived from an EMBL/GenBank/DDBJ whole genome shotgun (WGS) entry which is preliminary data.</text>
</comment>
<gene>
    <name evidence="2" type="ORF">Q7C36_016899</name>
</gene>
<feature type="compositionally biased region" description="Basic and acidic residues" evidence="1">
    <location>
        <begin position="1"/>
        <end position="21"/>
    </location>
</feature>
<name>A0AA88MAC8_TACVA</name>
<sequence>MKEVKLHFHNHNSPELHDTQQTRRTGGFSHRGDRSRRVAPPLGPNGFVSNVTAETATTPHLRTPLPHPPPPHPSILLCAEDNKRLHVQPKSHSRYGSCSVANVTVSSI</sequence>
<organism evidence="2 3">
    <name type="scientific">Tachysurus vachellii</name>
    <name type="common">Darkbarbel catfish</name>
    <name type="synonym">Pelteobagrus vachellii</name>
    <dbReference type="NCBI Taxonomy" id="175792"/>
    <lineage>
        <taxon>Eukaryota</taxon>
        <taxon>Metazoa</taxon>
        <taxon>Chordata</taxon>
        <taxon>Craniata</taxon>
        <taxon>Vertebrata</taxon>
        <taxon>Euteleostomi</taxon>
        <taxon>Actinopterygii</taxon>
        <taxon>Neopterygii</taxon>
        <taxon>Teleostei</taxon>
        <taxon>Ostariophysi</taxon>
        <taxon>Siluriformes</taxon>
        <taxon>Bagridae</taxon>
        <taxon>Tachysurus</taxon>
    </lineage>
</organism>